<dbReference type="GO" id="GO:0004673">
    <property type="term" value="F:protein histidine kinase activity"/>
    <property type="evidence" value="ECO:0007669"/>
    <property type="project" value="UniProtKB-EC"/>
</dbReference>
<sequence length="874" mass="97543">MKFDFGPRGVNVATKEPRVLDEGSLLQSVLDCLEEGILLLDRTHAVKLASKTAAHMLGYEEAELLGRKFESLVERGPDAGLHERAWNRLVLRGKGPGLAVVFCRFRDLDAERVLVELRAEGLQPGAPAAIGEIKEKLGAVFDPIPDGIIIISEAGEIQLFSSGAEKMFGYGRSEVHGRNVRMLMPSPFREAHDAYLSSYVETGVKRIIGIGREVVGRRKDGSNFPIYLSIGELWLGGVRHFVGVTHDLTNRKQAEEKLLTLSAAMDQSPVAVIIASREGLIEYVNESFTQLTGYAAEEVVGRNPRVLRSQHTASHQYRRLWRAIAGGREWSGEIQDRRKNGELYWAKETVTPMKNARGEISHYLAIQQDITQEKLDREALKESEARFRHVAQLTGEWLWEQDPDGRYVYSSAAVRKILGYSPSEIIGRCYTDLQIAEREEVSAPSIHSKEDFRPFYRLVNRYRHRNGKDVYTESSGAPILDDAGRLAKWRGVDHDITEHKAFEDALRLRDRAIESVHVGVAISDGQKEGNPNIYVNPALCIMTGYSREELLGKSLKLLRGPETDPGTLDQISQAIAAGRDCTVDLRYYRKNGQPFWCELLISPVMEENGKVSHHVGIYTDVTERRRADESRHELEIAKGIQLSLLPGAPLRVPQAEFAGICVPAGQVGGDYFDFFYSSDSADVVIADVSGHSVGAALIMTVVRSTLRAEARKMTEASTGPAQILQDLAELLYEDLNRSELFITMFYMKLDPASRVLTYANAGHNWALLLKRDQTDCVLLDADGLIMGVRPRTDFEEKKVQLSKGDLVLLYTDGVTEAQNGAGEFFGLERLCEALKASRTLPPEKLIQNLLDDVYAFCENRSLEDDLAIVAMKVR</sequence>
<evidence type="ECO:0000259" key="13">
    <source>
        <dbReference type="PROSITE" id="PS50112"/>
    </source>
</evidence>
<dbReference type="EC" id="2.7.13.3" evidence="3"/>
<feature type="domain" description="PAC" evidence="14">
    <location>
        <begin position="210"/>
        <end position="260"/>
    </location>
</feature>
<dbReference type="CDD" id="cd00130">
    <property type="entry name" value="PAS"/>
    <property type="match status" value="5"/>
</dbReference>
<dbReference type="FunFam" id="3.30.450.20:FF:000060">
    <property type="entry name" value="Sensor protein FixL"/>
    <property type="match status" value="1"/>
</dbReference>
<dbReference type="OrthoDB" id="9789238at2"/>
<dbReference type="KEGG" id="mhey:H2LOC_017020"/>
<keyword evidence="6" id="KW-0547">Nucleotide-binding</keyword>
<gene>
    <name evidence="15" type="ORF">H2LOC_017020</name>
</gene>
<dbReference type="SUPFAM" id="SSF55785">
    <property type="entry name" value="PYP-like sensor domain (PAS domain)"/>
    <property type="match status" value="5"/>
</dbReference>
<evidence type="ECO:0000256" key="7">
    <source>
        <dbReference type="ARBA" id="ARBA00022777"/>
    </source>
</evidence>
<dbReference type="Pfam" id="PF13188">
    <property type="entry name" value="PAS_8"/>
    <property type="match status" value="1"/>
</dbReference>
<dbReference type="InterPro" id="IPR000014">
    <property type="entry name" value="PAS"/>
</dbReference>
<feature type="domain" description="PAS" evidence="13">
    <location>
        <begin position="383"/>
        <end position="428"/>
    </location>
</feature>
<keyword evidence="4" id="KW-0349">Heme</keyword>
<dbReference type="GO" id="GO:0005524">
    <property type="term" value="F:ATP binding"/>
    <property type="evidence" value="ECO:0007669"/>
    <property type="project" value="UniProtKB-KW"/>
</dbReference>
<dbReference type="EMBL" id="CP046052">
    <property type="protein sequence ID" value="QGM47254.1"/>
    <property type="molecule type" value="Genomic_DNA"/>
</dbReference>
<dbReference type="InterPro" id="IPR001610">
    <property type="entry name" value="PAC"/>
</dbReference>
<evidence type="ECO:0000256" key="4">
    <source>
        <dbReference type="ARBA" id="ARBA00022617"/>
    </source>
</evidence>
<dbReference type="InterPro" id="IPR036457">
    <property type="entry name" value="PPM-type-like_dom_sf"/>
</dbReference>
<dbReference type="Proteomes" id="UP000309061">
    <property type="component" value="Chromosome"/>
</dbReference>
<evidence type="ECO:0000313" key="16">
    <source>
        <dbReference type="Proteomes" id="UP000309061"/>
    </source>
</evidence>
<dbReference type="Gene3D" id="3.30.450.20">
    <property type="entry name" value="PAS domain"/>
    <property type="match status" value="5"/>
</dbReference>
<reference evidence="15 16" key="1">
    <citation type="submission" date="2019-11" db="EMBL/GenBank/DDBJ databases">
        <title>The genome sequence of Methylocystis heyeri.</title>
        <authorList>
            <person name="Oshkin I.Y."/>
            <person name="Miroshnikov K."/>
            <person name="Dedysh S.N."/>
        </authorList>
    </citation>
    <scope>NUCLEOTIDE SEQUENCE [LARGE SCALE GENOMIC DNA]</scope>
    <source>
        <strain evidence="15 16">H2</strain>
    </source>
</reference>
<organism evidence="15 16">
    <name type="scientific">Methylocystis heyeri</name>
    <dbReference type="NCBI Taxonomy" id="391905"/>
    <lineage>
        <taxon>Bacteria</taxon>
        <taxon>Pseudomonadati</taxon>
        <taxon>Pseudomonadota</taxon>
        <taxon>Alphaproteobacteria</taxon>
        <taxon>Hyphomicrobiales</taxon>
        <taxon>Methylocystaceae</taxon>
        <taxon>Methylocystis</taxon>
    </lineage>
</organism>
<evidence type="ECO:0000256" key="12">
    <source>
        <dbReference type="ARBA" id="ARBA00070616"/>
    </source>
</evidence>
<dbReference type="Pfam" id="PF13426">
    <property type="entry name" value="PAS_9"/>
    <property type="match status" value="4"/>
</dbReference>
<dbReference type="InterPro" id="IPR001932">
    <property type="entry name" value="PPM-type_phosphatase-like_dom"/>
</dbReference>
<protein>
    <recommendedName>
        <fullName evidence="12">Sensor protein FixL</fullName>
        <ecNumber evidence="3">2.7.13.3</ecNumber>
    </recommendedName>
</protein>
<keyword evidence="9" id="KW-0067">ATP-binding</keyword>
<keyword evidence="8" id="KW-0378">Hydrolase</keyword>
<evidence type="ECO:0000313" key="15">
    <source>
        <dbReference type="EMBL" id="QGM47254.1"/>
    </source>
</evidence>
<dbReference type="InterPro" id="IPR052016">
    <property type="entry name" value="Bact_Sigma-Reg"/>
</dbReference>
<proteinExistence type="predicted"/>
<dbReference type="InterPro" id="IPR000700">
    <property type="entry name" value="PAS-assoc_C"/>
</dbReference>
<keyword evidence="16" id="KW-1185">Reference proteome</keyword>
<accession>A0A6B8KFS1</accession>
<feature type="domain" description="PAC" evidence="14">
    <location>
        <begin position="581"/>
        <end position="633"/>
    </location>
</feature>
<evidence type="ECO:0000256" key="10">
    <source>
        <dbReference type="ARBA" id="ARBA00023004"/>
    </source>
</evidence>
<keyword evidence="10" id="KW-0408">Iron</keyword>
<evidence type="ECO:0000256" key="3">
    <source>
        <dbReference type="ARBA" id="ARBA00012438"/>
    </source>
</evidence>
<dbReference type="NCBIfam" id="TIGR00229">
    <property type="entry name" value="sensory_box"/>
    <property type="match status" value="4"/>
</dbReference>
<dbReference type="SMART" id="SM00086">
    <property type="entry name" value="PAC"/>
    <property type="match status" value="4"/>
</dbReference>
<comment type="catalytic activity">
    <reaction evidence="1">
        <text>ATP + protein L-histidine = ADP + protein N-phospho-L-histidine.</text>
        <dbReference type="EC" id="2.7.13.3"/>
    </reaction>
</comment>
<evidence type="ECO:0000256" key="1">
    <source>
        <dbReference type="ARBA" id="ARBA00000085"/>
    </source>
</evidence>
<dbReference type="Gene3D" id="3.60.40.10">
    <property type="entry name" value="PPM-type phosphatase domain"/>
    <property type="match status" value="1"/>
</dbReference>
<evidence type="ECO:0000256" key="8">
    <source>
        <dbReference type="ARBA" id="ARBA00022801"/>
    </source>
</evidence>
<dbReference type="PANTHER" id="PTHR43156:SF2">
    <property type="entry name" value="STAGE II SPORULATION PROTEIN E"/>
    <property type="match status" value="1"/>
</dbReference>
<name>A0A6B8KFS1_9HYPH</name>
<evidence type="ECO:0000256" key="2">
    <source>
        <dbReference type="ARBA" id="ARBA00001971"/>
    </source>
</evidence>
<dbReference type="SMART" id="SM00331">
    <property type="entry name" value="PP2C_SIG"/>
    <property type="match status" value="1"/>
</dbReference>
<keyword evidence="4" id="KW-0479">Metal-binding</keyword>
<evidence type="ECO:0000256" key="11">
    <source>
        <dbReference type="ARBA" id="ARBA00059827"/>
    </source>
</evidence>
<dbReference type="Pfam" id="PF07228">
    <property type="entry name" value="SpoIIE"/>
    <property type="match status" value="1"/>
</dbReference>
<feature type="domain" description="PAS" evidence="13">
    <location>
        <begin position="133"/>
        <end position="203"/>
    </location>
</feature>
<dbReference type="PROSITE" id="PS50113">
    <property type="entry name" value="PAC"/>
    <property type="match status" value="4"/>
</dbReference>
<dbReference type="GO" id="GO:0016791">
    <property type="term" value="F:phosphatase activity"/>
    <property type="evidence" value="ECO:0007669"/>
    <property type="project" value="TreeGrafter"/>
</dbReference>
<dbReference type="PROSITE" id="PS50112">
    <property type="entry name" value="PAS"/>
    <property type="match status" value="5"/>
</dbReference>
<dbReference type="PANTHER" id="PTHR43156">
    <property type="entry name" value="STAGE II SPORULATION PROTEIN E-RELATED"/>
    <property type="match status" value="1"/>
</dbReference>
<feature type="domain" description="PAC" evidence="14">
    <location>
        <begin position="330"/>
        <end position="382"/>
    </location>
</feature>
<keyword evidence="7" id="KW-0418">Kinase</keyword>
<feature type="domain" description="PAS" evidence="13">
    <location>
        <begin position="505"/>
        <end position="578"/>
    </location>
</feature>
<evidence type="ECO:0000259" key="14">
    <source>
        <dbReference type="PROSITE" id="PS50113"/>
    </source>
</evidence>
<dbReference type="InterPro" id="IPR035965">
    <property type="entry name" value="PAS-like_dom_sf"/>
</dbReference>
<keyword evidence="5" id="KW-0808">Transferase</keyword>
<feature type="domain" description="PAC" evidence="14">
    <location>
        <begin position="456"/>
        <end position="508"/>
    </location>
</feature>
<comment type="cofactor">
    <cofactor evidence="2">
        <name>heme</name>
        <dbReference type="ChEBI" id="CHEBI:30413"/>
    </cofactor>
</comment>
<dbReference type="SUPFAM" id="SSF81606">
    <property type="entry name" value="PP2C-like"/>
    <property type="match status" value="1"/>
</dbReference>
<evidence type="ECO:0000256" key="9">
    <source>
        <dbReference type="ARBA" id="ARBA00022840"/>
    </source>
</evidence>
<evidence type="ECO:0000256" key="6">
    <source>
        <dbReference type="ARBA" id="ARBA00022741"/>
    </source>
</evidence>
<feature type="domain" description="PAS" evidence="13">
    <location>
        <begin position="22"/>
        <end position="67"/>
    </location>
</feature>
<dbReference type="AlphaFoldDB" id="A0A6B8KFS1"/>
<feature type="domain" description="PAS" evidence="13">
    <location>
        <begin position="257"/>
        <end position="303"/>
    </location>
</feature>
<evidence type="ECO:0000256" key="5">
    <source>
        <dbReference type="ARBA" id="ARBA00022679"/>
    </source>
</evidence>
<dbReference type="SMART" id="SM00091">
    <property type="entry name" value="PAS"/>
    <property type="match status" value="5"/>
</dbReference>
<comment type="function">
    <text evidence="11">Putative oxygen sensor; modulates the activity of FixJ, a transcriptional activator of nitrogen fixation fixK gene. FixL probably acts as a kinase that phosphorylates FixJ.</text>
</comment>